<dbReference type="InterPro" id="IPR000891">
    <property type="entry name" value="PYR_CT"/>
</dbReference>
<dbReference type="PROSITE" id="PS50991">
    <property type="entry name" value="PYR_CT"/>
    <property type="match status" value="1"/>
</dbReference>
<dbReference type="Gene3D" id="3.20.20.70">
    <property type="entry name" value="Aldolase class I"/>
    <property type="match status" value="1"/>
</dbReference>
<evidence type="ECO:0000256" key="1">
    <source>
        <dbReference type="ARBA" id="ARBA00023211"/>
    </source>
</evidence>
<keyword evidence="6" id="KW-1185">Reference proteome</keyword>
<dbReference type="PANTHER" id="PTHR10277:SF9">
    <property type="entry name" value="2-ISOPROPYLMALATE SYNTHASE 1, CHLOROPLASTIC-RELATED"/>
    <property type="match status" value="1"/>
</dbReference>
<feature type="domain" description="Pyruvate carboxyltransferase" evidence="4">
    <location>
        <begin position="7"/>
        <end position="257"/>
    </location>
</feature>
<dbReference type="EC" id="4.1.3.39" evidence="2"/>
<dbReference type="CDD" id="cd07943">
    <property type="entry name" value="DRE_TIM_HOA"/>
    <property type="match status" value="1"/>
</dbReference>
<dbReference type="InterPro" id="IPR017629">
    <property type="entry name" value="4OH_2_O-val_aldolase"/>
</dbReference>
<dbReference type="InterPro" id="IPR050073">
    <property type="entry name" value="2-IPM_HCS-like"/>
</dbReference>
<dbReference type="Pfam" id="PF00682">
    <property type="entry name" value="HMGL-like"/>
    <property type="match status" value="1"/>
</dbReference>
<sequence>MGTKRFVQVLDATMRDGCHPLLHQYTAENLSFLASSLDQAGTPYLEVSHGDGVGGSSLHFGKSLLLDAEAIDTARASARKARITALLLPGVGRLTDLETAKLAGAQVVRVATLAAEADLAQRYMKAAHALELEAFGFLMLSSAASPEQLLEQGKKLESYGANAVYIVDSAGAMTIDEVRAKVSLLRQHLSIRIGFHGHNNLGLAIGNTLIAVEEGADLVDGCLAGFGAGAGNAPTEVLVAALHKMGYETGIDASILLQAADEMLLKVMPRPQYIEKGALSLGIMGIRGNSLFTTLPLLGKYGADVRDLFSSLVIRGLSASDIERSAGGAIEERTKNMNPSPSSPRQASGIPFH</sequence>
<name>A0ABX1Z870_9BACL</name>
<dbReference type="SUPFAM" id="SSF51569">
    <property type="entry name" value="Aldolase"/>
    <property type="match status" value="1"/>
</dbReference>
<dbReference type="Proteomes" id="UP000658690">
    <property type="component" value="Unassembled WGS sequence"/>
</dbReference>
<evidence type="ECO:0000256" key="2">
    <source>
        <dbReference type="NCBIfam" id="TIGR03217"/>
    </source>
</evidence>
<dbReference type="EMBL" id="WHOC01000148">
    <property type="protein sequence ID" value="NOU89352.1"/>
    <property type="molecule type" value="Genomic_DNA"/>
</dbReference>
<dbReference type="NCBIfam" id="TIGR03217">
    <property type="entry name" value="4OH_2_O_val_ald"/>
    <property type="match status" value="1"/>
</dbReference>
<evidence type="ECO:0000313" key="6">
    <source>
        <dbReference type="Proteomes" id="UP000658690"/>
    </source>
</evidence>
<proteinExistence type="predicted"/>
<protein>
    <recommendedName>
        <fullName evidence="2">4-hydroxy-2-oxovalerate aldolase</fullName>
        <ecNumber evidence="2">4.1.3.39</ecNumber>
    </recommendedName>
</protein>
<reference evidence="5 6" key="1">
    <citation type="submission" date="2019-10" db="EMBL/GenBank/DDBJ databases">
        <title>Description of Paenibacillus choica sp. nov.</title>
        <authorList>
            <person name="Carlier A."/>
            <person name="Qi S."/>
        </authorList>
    </citation>
    <scope>NUCLEOTIDE SEQUENCE [LARGE SCALE GENOMIC DNA]</scope>
    <source>
        <strain evidence="5 6">LMG 31460</strain>
    </source>
</reference>
<dbReference type="InterPro" id="IPR035685">
    <property type="entry name" value="DRE_TIM_HOA"/>
</dbReference>
<dbReference type="RefSeq" id="WP_171692309.1">
    <property type="nucleotide sequence ID" value="NZ_WHOC01000148.1"/>
</dbReference>
<comment type="caution">
    <text evidence="5">The sequence shown here is derived from an EMBL/GenBank/DDBJ whole genome shotgun (WGS) entry which is preliminary data.</text>
</comment>
<feature type="region of interest" description="Disordered" evidence="3">
    <location>
        <begin position="329"/>
        <end position="353"/>
    </location>
</feature>
<keyword evidence="5" id="KW-0456">Lyase</keyword>
<evidence type="ECO:0000259" key="4">
    <source>
        <dbReference type="PROSITE" id="PS50991"/>
    </source>
</evidence>
<dbReference type="PANTHER" id="PTHR10277">
    <property type="entry name" value="HOMOCITRATE SYNTHASE-RELATED"/>
    <property type="match status" value="1"/>
</dbReference>
<evidence type="ECO:0000256" key="3">
    <source>
        <dbReference type="SAM" id="MobiDB-lite"/>
    </source>
</evidence>
<keyword evidence="1" id="KW-0464">Manganese</keyword>
<feature type="compositionally biased region" description="Polar residues" evidence="3">
    <location>
        <begin position="336"/>
        <end position="346"/>
    </location>
</feature>
<dbReference type="NCBIfam" id="NF006049">
    <property type="entry name" value="PRK08195.1"/>
    <property type="match status" value="1"/>
</dbReference>
<dbReference type="InterPro" id="IPR013785">
    <property type="entry name" value="Aldolase_TIM"/>
</dbReference>
<organism evidence="5 6">
    <name type="scientific">Paenibacillus germinis</name>
    <dbReference type="NCBI Taxonomy" id="2654979"/>
    <lineage>
        <taxon>Bacteria</taxon>
        <taxon>Bacillati</taxon>
        <taxon>Bacillota</taxon>
        <taxon>Bacilli</taxon>
        <taxon>Bacillales</taxon>
        <taxon>Paenibacillaceae</taxon>
        <taxon>Paenibacillus</taxon>
    </lineage>
</organism>
<accession>A0ABX1Z870</accession>
<dbReference type="GO" id="GO:0008701">
    <property type="term" value="F:4-hydroxy-2-oxovalerate aldolase activity"/>
    <property type="evidence" value="ECO:0007669"/>
    <property type="project" value="UniProtKB-EC"/>
</dbReference>
<evidence type="ECO:0000313" key="5">
    <source>
        <dbReference type="EMBL" id="NOU89352.1"/>
    </source>
</evidence>
<gene>
    <name evidence="5" type="primary">dmpG</name>
    <name evidence="5" type="ORF">GC102_26945</name>
</gene>